<keyword evidence="1" id="KW-0732">Signal</keyword>
<evidence type="ECO:0000313" key="2">
    <source>
        <dbReference type="EMBL" id="KIJ46858.1"/>
    </source>
</evidence>
<proteinExistence type="predicted"/>
<organism evidence="2 3">
    <name type="scientific">Sphaerobolus stellatus (strain SS14)</name>
    <dbReference type="NCBI Taxonomy" id="990650"/>
    <lineage>
        <taxon>Eukaryota</taxon>
        <taxon>Fungi</taxon>
        <taxon>Dikarya</taxon>
        <taxon>Basidiomycota</taxon>
        <taxon>Agaricomycotina</taxon>
        <taxon>Agaricomycetes</taxon>
        <taxon>Phallomycetidae</taxon>
        <taxon>Geastrales</taxon>
        <taxon>Sphaerobolaceae</taxon>
        <taxon>Sphaerobolus</taxon>
    </lineage>
</organism>
<gene>
    <name evidence="2" type="ORF">M422DRAFT_249601</name>
</gene>
<reference evidence="2 3" key="1">
    <citation type="submission" date="2014-06" db="EMBL/GenBank/DDBJ databases">
        <title>Evolutionary Origins and Diversification of the Mycorrhizal Mutualists.</title>
        <authorList>
            <consortium name="DOE Joint Genome Institute"/>
            <consortium name="Mycorrhizal Genomics Consortium"/>
            <person name="Kohler A."/>
            <person name="Kuo A."/>
            <person name="Nagy L.G."/>
            <person name="Floudas D."/>
            <person name="Copeland A."/>
            <person name="Barry K.W."/>
            <person name="Cichocki N."/>
            <person name="Veneault-Fourrey C."/>
            <person name="LaButti K."/>
            <person name="Lindquist E.A."/>
            <person name="Lipzen A."/>
            <person name="Lundell T."/>
            <person name="Morin E."/>
            <person name="Murat C."/>
            <person name="Riley R."/>
            <person name="Ohm R."/>
            <person name="Sun H."/>
            <person name="Tunlid A."/>
            <person name="Henrissat B."/>
            <person name="Grigoriev I.V."/>
            <person name="Hibbett D.S."/>
            <person name="Martin F."/>
        </authorList>
    </citation>
    <scope>NUCLEOTIDE SEQUENCE [LARGE SCALE GENOMIC DNA]</scope>
    <source>
        <strain evidence="2 3">SS14</strain>
    </source>
</reference>
<dbReference type="Proteomes" id="UP000054279">
    <property type="component" value="Unassembled WGS sequence"/>
</dbReference>
<dbReference type="EMBL" id="KN837105">
    <property type="protein sequence ID" value="KIJ46858.1"/>
    <property type="molecule type" value="Genomic_DNA"/>
</dbReference>
<dbReference type="HOGENOM" id="CLU_1327132_0_0_1"/>
<accession>A0A0C9W537</accession>
<dbReference type="AlphaFoldDB" id="A0A0C9W537"/>
<name>A0A0C9W537_SPHS4</name>
<keyword evidence="3" id="KW-1185">Reference proteome</keyword>
<evidence type="ECO:0000256" key="1">
    <source>
        <dbReference type="SAM" id="SignalP"/>
    </source>
</evidence>
<feature type="chain" id="PRO_5002215701" evidence="1">
    <location>
        <begin position="21"/>
        <end position="207"/>
    </location>
</feature>
<evidence type="ECO:0000313" key="3">
    <source>
        <dbReference type="Proteomes" id="UP000054279"/>
    </source>
</evidence>
<sequence length="207" mass="22873">MFTSKPLLFVLSAFLATTNAAPSSLDVRQADLSATIKLCTDAEFRGTCNSITVTPNQCIAFIGGLASLDKEVSSAVIRDAFSLDDMRSSRNPDVVRAVLDQKVNKGFDQKQARHSFGWLRKNCASGPGFRGRHLCQVEMKTKKAADEITFADACARVAQPESSELGDKPEDTEIQMESFTQDNTYYDFSIKEEKITSSSCPSYTHRY</sequence>
<protein>
    <submittedName>
        <fullName evidence="2">Uncharacterized protein</fullName>
    </submittedName>
</protein>
<feature type="signal peptide" evidence="1">
    <location>
        <begin position="1"/>
        <end position="20"/>
    </location>
</feature>
<dbReference type="OrthoDB" id="2563749at2759"/>